<dbReference type="PANTHER" id="PTHR30540:SF87">
    <property type="entry name" value="POTASSIUM TRANSPORTER"/>
    <property type="match status" value="1"/>
</dbReference>
<keyword evidence="6" id="KW-1185">Reference proteome</keyword>
<dbReference type="Pfam" id="PF02705">
    <property type="entry name" value="K_trans"/>
    <property type="match status" value="1"/>
</dbReference>
<evidence type="ECO:0000256" key="2">
    <source>
        <dbReference type="ARBA" id="ARBA00008440"/>
    </source>
</evidence>
<comment type="similarity">
    <text evidence="2">Belongs to the HAK/KUP transporter (TC 2.A.72.3) family.</text>
</comment>
<organism evidence="5 6">
    <name type="scientific">Lithocarpus litseifolius</name>
    <dbReference type="NCBI Taxonomy" id="425828"/>
    <lineage>
        <taxon>Eukaryota</taxon>
        <taxon>Viridiplantae</taxon>
        <taxon>Streptophyta</taxon>
        <taxon>Embryophyta</taxon>
        <taxon>Tracheophyta</taxon>
        <taxon>Spermatophyta</taxon>
        <taxon>Magnoliopsida</taxon>
        <taxon>eudicotyledons</taxon>
        <taxon>Gunneridae</taxon>
        <taxon>Pentapetalae</taxon>
        <taxon>rosids</taxon>
        <taxon>fabids</taxon>
        <taxon>Fagales</taxon>
        <taxon>Fagaceae</taxon>
        <taxon>Lithocarpus</taxon>
    </lineage>
</organism>
<dbReference type="PANTHER" id="PTHR30540">
    <property type="entry name" value="OSMOTIC STRESS POTASSIUM TRANSPORTER"/>
    <property type="match status" value="1"/>
</dbReference>
<evidence type="ECO:0000259" key="4">
    <source>
        <dbReference type="Pfam" id="PF02705"/>
    </source>
</evidence>
<comment type="caution">
    <text evidence="5">The sequence shown here is derived from an EMBL/GenBank/DDBJ whole genome shotgun (WGS) entry which is preliminary data.</text>
</comment>
<name>A0AAW2BEQ8_9ROSI</name>
<feature type="transmembrane region" description="Helical" evidence="3">
    <location>
        <begin position="146"/>
        <end position="168"/>
    </location>
</feature>
<dbReference type="GO" id="GO:0005886">
    <property type="term" value="C:plasma membrane"/>
    <property type="evidence" value="ECO:0007669"/>
    <property type="project" value="UniProtKB-SubCell"/>
</dbReference>
<accession>A0AAW2BEQ8</accession>
<reference evidence="5 6" key="1">
    <citation type="submission" date="2024-01" db="EMBL/GenBank/DDBJ databases">
        <title>A telomere-to-telomere, gap-free genome of sweet tea (Lithocarpus litseifolius).</title>
        <authorList>
            <person name="Zhou J."/>
        </authorList>
    </citation>
    <scope>NUCLEOTIDE SEQUENCE [LARGE SCALE GENOMIC DNA]</scope>
    <source>
        <strain evidence="5">Zhou-2022a</strain>
        <tissue evidence="5">Leaf</tissue>
    </source>
</reference>
<dbReference type="EMBL" id="JAZDWU010000012">
    <property type="protein sequence ID" value="KAK9983807.1"/>
    <property type="molecule type" value="Genomic_DNA"/>
</dbReference>
<sequence>MSENLVEAITEAVEWSVIFHLAFQNIGVVYGDIGRSPLYVFLSTFSNCIKHNDDILGVLSLILYTLTLLSLIKYALIVLKANEKGEGGTFALYSLLCRYAKVSFILNQQAEDYEVSNYQIKSPNCHAQRALWLKSKLEKSKFTKHCLLFATMLGTSMLIGDGVLTPSISIMHSHFPLIIYTKLH</sequence>
<keyword evidence="3" id="KW-0812">Transmembrane</keyword>
<keyword evidence="3" id="KW-0472">Membrane</keyword>
<dbReference type="InterPro" id="IPR003855">
    <property type="entry name" value="K+_transporter"/>
</dbReference>
<evidence type="ECO:0000256" key="3">
    <source>
        <dbReference type="SAM" id="Phobius"/>
    </source>
</evidence>
<proteinExistence type="inferred from homology"/>
<feature type="domain" description="K+ potassium transporter integral membrane" evidence="4">
    <location>
        <begin position="21"/>
        <end position="171"/>
    </location>
</feature>
<evidence type="ECO:0000313" key="5">
    <source>
        <dbReference type="EMBL" id="KAK9983807.1"/>
    </source>
</evidence>
<dbReference type="Proteomes" id="UP001459277">
    <property type="component" value="Unassembled WGS sequence"/>
</dbReference>
<dbReference type="AlphaFoldDB" id="A0AAW2BEQ8"/>
<evidence type="ECO:0000313" key="6">
    <source>
        <dbReference type="Proteomes" id="UP001459277"/>
    </source>
</evidence>
<keyword evidence="3" id="KW-1133">Transmembrane helix</keyword>
<dbReference type="GO" id="GO:0015079">
    <property type="term" value="F:potassium ion transmembrane transporter activity"/>
    <property type="evidence" value="ECO:0007669"/>
    <property type="project" value="InterPro"/>
</dbReference>
<comment type="subcellular location">
    <subcellularLocation>
        <location evidence="1">Cell membrane</location>
        <topology evidence="1">Multi-pass membrane protein</topology>
    </subcellularLocation>
</comment>
<dbReference type="InterPro" id="IPR053951">
    <property type="entry name" value="K_trans_N"/>
</dbReference>
<evidence type="ECO:0000256" key="1">
    <source>
        <dbReference type="ARBA" id="ARBA00004651"/>
    </source>
</evidence>
<protein>
    <recommendedName>
        <fullName evidence="4">K+ potassium transporter integral membrane domain-containing protein</fullName>
    </recommendedName>
</protein>
<feature type="transmembrane region" description="Helical" evidence="3">
    <location>
        <begin position="55"/>
        <end position="76"/>
    </location>
</feature>
<gene>
    <name evidence="5" type="ORF">SO802_033332</name>
</gene>